<dbReference type="AlphaFoldDB" id="A0A699TMK1"/>
<feature type="non-terminal residue" evidence="2">
    <location>
        <position position="1"/>
    </location>
</feature>
<gene>
    <name evidence="2" type="ORF">Tci_882640</name>
</gene>
<organism evidence="2">
    <name type="scientific">Tanacetum cinerariifolium</name>
    <name type="common">Dalmatian daisy</name>
    <name type="synonym">Chrysanthemum cinerariifolium</name>
    <dbReference type="NCBI Taxonomy" id="118510"/>
    <lineage>
        <taxon>Eukaryota</taxon>
        <taxon>Viridiplantae</taxon>
        <taxon>Streptophyta</taxon>
        <taxon>Embryophyta</taxon>
        <taxon>Tracheophyta</taxon>
        <taxon>Spermatophyta</taxon>
        <taxon>Magnoliopsida</taxon>
        <taxon>eudicotyledons</taxon>
        <taxon>Gunneridae</taxon>
        <taxon>Pentapetalae</taxon>
        <taxon>asterids</taxon>
        <taxon>campanulids</taxon>
        <taxon>Asterales</taxon>
        <taxon>Asteraceae</taxon>
        <taxon>Asteroideae</taxon>
        <taxon>Anthemideae</taxon>
        <taxon>Anthemidinae</taxon>
        <taxon>Tanacetum</taxon>
    </lineage>
</organism>
<evidence type="ECO:0000256" key="1">
    <source>
        <dbReference type="SAM" id="MobiDB-lite"/>
    </source>
</evidence>
<sequence>VTAAATTNVSFDELTMAQALMEIKTSRPKAKSIVMQDPSETPTTKTIPISSKV</sequence>
<name>A0A699TMK1_TANCI</name>
<feature type="region of interest" description="Disordered" evidence="1">
    <location>
        <begin position="30"/>
        <end position="53"/>
    </location>
</feature>
<feature type="compositionally biased region" description="Polar residues" evidence="1">
    <location>
        <begin position="38"/>
        <end position="53"/>
    </location>
</feature>
<reference evidence="2" key="1">
    <citation type="journal article" date="2019" name="Sci. Rep.">
        <title>Draft genome of Tanacetum cinerariifolium, the natural source of mosquito coil.</title>
        <authorList>
            <person name="Yamashiro T."/>
            <person name="Shiraishi A."/>
            <person name="Satake H."/>
            <person name="Nakayama K."/>
        </authorList>
    </citation>
    <scope>NUCLEOTIDE SEQUENCE</scope>
</reference>
<protein>
    <submittedName>
        <fullName evidence="2">Uncharacterized protein</fullName>
    </submittedName>
</protein>
<evidence type="ECO:0000313" key="2">
    <source>
        <dbReference type="EMBL" id="GFD10671.1"/>
    </source>
</evidence>
<accession>A0A699TMK1</accession>
<proteinExistence type="predicted"/>
<dbReference type="EMBL" id="BKCJ011253854">
    <property type="protein sequence ID" value="GFD10671.1"/>
    <property type="molecule type" value="Genomic_DNA"/>
</dbReference>
<comment type="caution">
    <text evidence="2">The sequence shown here is derived from an EMBL/GenBank/DDBJ whole genome shotgun (WGS) entry which is preliminary data.</text>
</comment>